<evidence type="ECO:0000313" key="1">
    <source>
        <dbReference type="EMBL" id="EED36482.1"/>
    </source>
</evidence>
<organism evidence="1 2">
    <name type="scientific">Luminiphilus syltensis NOR5-1B</name>
    <dbReference type="NCBI Taxonomy" id="565045"/>
    <lineage>
        <taxon>Bacteria</taxon>
        <taxon>Pseudomonadati</taxon>
        <taxon>Pseudomonadota</taxon>
        <taxon>Gammaproteobacteria</taxon>
        <taxon>Cellvibrionales</taxon>
        <taxon>Halieaceae</taxon>
        <taxon>Luminiphilus</taxon>
    </lineage>
</organism>
<dbReference type="HOGENOM" id="CLU_2880528_0_0_6"/>
<keyword evidence="2" id="KW-1185">Reference proteome</keyword>
<reference evidence="2" key="1">
    <citation type="journal article" date="2013" name="BMC Microbiol.">
        <title>Taxonomy and evolution of bacteriochlorophyll a-containing members of the OM60/NOR5 clade of marine gammaproteobacteria: description of Luminiphilus syltensis gen. nov., sp. nov., reclassification of Haliea rubra as Pseudohaliea rubra gen. nov., comb. nov., and emendation of Chromatocurvus halotolerans.</title>
        <authorList>
            <person name="Spring S."/>
            <person name="Riedel T."/>
            <person name="Sproer C."/>
            <person name="Yan S."/>
            <person name="Harder J."/>
            <person name="Fuchs B.M."/>
        </authorList>
    </citation>
    <scope>NUCLEOTIDE SEQUENCE [LARGE SCALE GENOMIC DNA]</scope>
    <source>
        <strain evidence="2">NOR51-B</strain>
    </source>
</reference>
<accession>B8KTD7</accession>
<sequence length="63" mass="7482">MTLESVFTHFNPTDFLATLQILRRYAAPEARMLFMCFIDNDLPQDFVDQVPDRPLLKAYCRER</sequence>
<dbReference type="RefSeq" id="WP_009021225.1">
    <property type="nucleotide sequence ID" value="NZ_DS999411.1"/>
</dbReference>
<dbReference type="Proteomes" id="UP000004699">
    <property type="component" value="Unassembled WGS sequence"/>
</dbReference>
<evidence type="ECO:0000313" key="2">
    <source>
        <dbReference type="Proteomes" id="UP000004699"/>
    </source>
</evidence>
<proteinExistence type="predicted"/>
<name>B8KTD7_9GAMM</name>
<dbReference type="AlphaFoldDB" id="B8KTD7"/>
<gene>
    <name evidence="1" type="ORF">NOR51B_2433</name>
</gene>
<protein>
    <submittedName>
        <fullName evidence="1">Uncharacterized protein</fullName>
    </submittedName>
</protein>
<dbReference type="EMBL" id="DS999411">
    <property type="protein sequence ID" value="EED36482.1"/>
    <property type="molecule type" value="Genomic_DNA"/>
</dbReference>